<keyword evidence="2" id="KW-1185">Reference proteome</keyword>
<accession>A0A0H5RRW3</accession>
<dbReference type="Proteomes" id="UP000199147">
    <property type="component" value="Unassembled WGS sequence"/>
</dbReference>
<proteinExistence type="predicted"/>
<dbReference type="SUPFAM" id="SSF55486">
    <property type="entry name" value="Metalloproteases ('zincins'), catalytic domain"/>
    <property type="match status" value="1"/>
</dbReference>
<dbReference type="GO" id="GO:0008237">
    <property type="term" value="F:metallopeptidase activity"/>
    <property type="evidence" value="ECO:0007669"/>
    <property type="project" value="UniProtKB-KW"/>
</dbReference>
<name>A0A0H5RRW3_9MYCO</name>
<keyword evidence="1" id="KW-0378">Hydrolase</keyword>
<protein>
    <submittedName>
        <fullName evidence="1">Metalloprotease</fullName>
    </submittedName>
</protein>
<keyword evidence="1" id="KW-0645">Protease</keyword>
<dbReference type="AlphaFoldDB" id="A0A0H5RRW3"/>
<dbReference type="RefSeq" id="WP_162490805.1">
    <property type="nucleotide sequence ID" value="NZ_CWKH01000001.1"/>
</dbReference>
<dbReference type="EMBL" id="CWKH01000001">
    <property type="protein sequence ID" value="CRZ16237.1"/>
    <property type="molecule type" value="Genomic_DNA"/>
</dbReference>
<sequence length="478" mass="49464">MASWIQRQLRWAAMTFVVVLMVSGCGSRLGGKTDSFDPAVVAGMRVTEGPSGLRAGAPKPARTAKGTDGGSVDVLAAQAVSDVEDYWKGAWGDAFPGTFSPVQQLISWDSEARGGSFCGSGTVGLVNAAFCSADSSIGWDRGVLLPGLRTAYGDMAVTMVLAHEYGHAVQYQARLNSPNTSVLVAEQQADCFAGAYMRWVAEGKSRRFTLSTGSGLNNQLAGMLSFRDPLLTGKRTPAGGGGEHGSAFERISAFQFGFADGPSECKRIDAAEVKGRRGDLPVALQRGQSGEWPVSGESVKSVVAALTILFKPADPPALSFNVASAAKCPDARPTPPVSFCPATNTIAVDLPALKKMGAPRGGNGLSGDNTAYSVLISRYMLALQHAQGLPLDSPEAGLRTACLTGVATAKLARQVSTPDGNTVALTAGDLDEAVAGLLTNGLAASDVNGKSVPAGFARIDAFRAGVLGDVQRCLALHV</sequence>
<keyword evidence="1" id="KW-0482">Metalloprotease</keyword>
<dbReference type="STRING" id="146018.BN2156_03104"/>
<reference evidence="2" key="1">
    <citation type="submission" date="2015-07" db="EMBL/GenBank/DDBJ databases">
        <authorList>
            <person name="Urmite Genomes"/>
        </authorList>
    </citation>
    <scope>NUCLEOTIDE SEQUENCE [LARGE SCALE GENOMIC DNA]</scope>
    <source>
        <strain evidence="2">type strain: ATCC 49404</strain>
    </source>
</reference>
<gene>
    <name evidence="1" type="ORF">BN2156_03104</name>
</gene>
<dbReference type="InterPro" id="IPR007343">
    <property type="entry name" value="Uncharacterised_pept_Zn_put"/>
</dbReference>
<evidence type="ECO:0000313" key="2">
    <source>
        <dbReference type="Proteomes" id="UP000199147"/>
    </source>
</evidence>
<evidence type="ECO:0000313" key="1">
    <source>
        <dbReference type="EMBL" id="CRZ16237.1"/>
    </source>
</evidence>
<organism evidence="1 2">
    <name type="scientific">Mycolicibacterium neworleansense</name>
    <dbReference type="NCBI Taxonomy" id="146018"/>
    <lineage>
        <taxon>Bacteria</taxon>
        <taxon>Bacillati</taxon>
        <taxon>Actinomycetota</taxon>
        <taxon>Actinomycetes</taxon>
        <taxon>Mycobacteriales</taxon>
        <taxon>Mycobacteriaceae</taxon>
        <taxon>Mycolicibacterium</taxon>
    </lineage>
</organism>
<dbReference type="PROSITE" id="PS51257">
    <property type="entry name" value="PROKAR_LIPOPROTEIN"/>
    <property type="match status" value="1"/>
</dbReference>
<dbReference type="GO" id="GO:0006508">
    <property type="term" value="P:proteolysis"/>
    <property type="evidence" value="ECO:0007669"/>
    <property type="project" value="UniProtKB-KW"/>
</dbReference>
<dbReference type="Pfam" id="PF04228">
    <property type="entry name" value="Zn_peptidase"/>
    <property type="match status" value="1"/>
</dbReference>